<comment type="subcellular location">
    <subcellularLocation>
        <location evidence="1">Membrane</location>
        <topology evidence="1">Multi-pass membrane protein</topology>
    </subcellularLocation>
</comment>
<dbReference type="PANTHER" id="PTHR11360">
    <property type="entry name" value="MONOCARBOXYLATE TRANSPORTER"/>
    <property type="match status" value="1"/>
</dbReference>
<evidence type="ECO:0000313" key="5">
    <source>
        <dbReference type="Proteomes" id="UP001159405"/>
    </source>
</evidence>
<feature type="transmembrane region" description="Helical" evidence="2">
    <location>
        <begin position="134"/>
        <end position="155"/>
    </location>
</feature>
<dbReference type="InterPro" id="IPR020846">
    <property type="entry name" value="MFS_dom"/>
</dbReference>
<evidence type="ECO:0000313" key="4">
    <source>
        <dbReference type="EMBL" id="CAH3175122.1"/>
    </source>
</evidence>
<dbReference type="Gene3D" id="1.20.1250.20">
    <property type="entry name" value="MFS general substrate transporter like domains"/>
    <property type="match status" value="1"/>
</dbReference>
<dbReference type="Pfam" id="PF07690">
    <property type="entry name" value="MFS_1"/>
    <property type="match status" value="1"/>
</dbReference>
<dbReference type="InterPro" id="IPR011701">
    <property type="entry name" value="MFS"/>
</dbReference>
<feature type="transmembrane region" description="Helical" evidence="2">
    <location>
        <begin position="42"/>
        <end position="69"/>
    </location>
</feature>
<dbReference type="SUPFAM" id="SSF103473">
    <property type="entry name" value="MFS general substrate transporter"/>
    <property type="match status" value="1"/>
</dbReference>
<accession>A0ABN8R8X7</accession>
<keyword evidence="5" id="KW-1185">Reference proteome</keyword>
<dbReference type="CDD" id="cd17352">
    <property type="entry name" value="MFS_MCT_SLC16"/>
    <property type="match status" value="1"/>
</dbReference>
<feature type="transmembrane region" description="Helical" evidence="2">
    <location>
        <begin position="247"/>
        <end position="265"/>
    </location>
</feature>
<dbReference type="EMBL" id="CALNXK010000197">
    <property type="protein sequence ID" value="CAH3175122.1"/>
    <property type="molecule type" value="Genomic_DNA"/>
</dbReference>
<evidence type="ECO:0000256" key="1">
    <source>
        <dbReference type="ARBA" id="ARBA00004141"/>
    </source>
</evidence>
<feature type="transmembrane region" description="Helical" evidence="2">
    <location>
        <begin position="338"/>
        <end position="361"/>
    </location>
</feature>
<gene>
    <name evidence="4" type="ORF">PLOB_00015771</name>
</gene>
<feature type="transmembrane region" description="Helical" evidence="2">
    <location>
        <begin position="81"/>
        <end position="102"/>
    </location>
</feature>
<proteinExistence type="predicted"/>
<dbReference type="PROSITE" id="PS50850">
    <property type="entry name" value="MFS"/>
    <property type="match status" value="1"/>
</dbReference>
<feature type="transmembrane region" description="Helical" evidence="2">
    <location>
        <begin position="199"/>
        <end position="217"/>
    </location>
</feature>
<protein>
    <recommendedName>
        <fullName evidence="3">Major facilitator superfamily (MFS) profile domain-containing protein</fullName>
    </recommendedName>
</protein>
<feature type="non-terminal residue" evidence="4">
    <location>
        <position position="1"/>
    </location>
</feature>
<feature type="domain" description="Major facilitator superfamily (MFS) profile" evidence="3">
    <location>
        <begin position="1"/>
        <end position="427"/>
    </location>
</feature>
<evidence type="ECO:0000259" key="3">
    <source>
        <dbReference type="PROSITE" id="PS50850"/>
    </source>
</evidence>
<dbReference type="Proteomes" id="UP001159405">
    <property type="component" value="Unassembled WGS sequence"/>
</dbReference>
<evidence type="ECO:0000256" key="2">
    <source>
        <dbReference type="SAM" id="Phobius"/>
    </source>
</evidence>
<keyword evidence="2" id="KW-1133">Transmembrane helix</keyword>
<comment type="caution">
    <text evidence="4">The sequence shown here is derived from an EMBL/GenBank/DDBJ whole genome shotgun (WGS) entry which is preliminary data.</text>
</comment>
<feature type="transmembrane region" description="Helical" evidence="2">
    <location>
        <begin position="313"/>
        <end position="332"/>
    </location>
</feature>
<feature type="transmembrane region" description="Helical" evidence="2">
    <location>
        <begin position="167"/>
        <end position="187"/>
    </location>
</feature>
<keyword evidence="2" id="KW-0472">Membrane</keyword>
<feature type="transmembrane region" description="Helical" evidence="2">
    <location>
        <begin position="285"/>
        <end position="306"/>
    </location>
</feature>
<name>A0ABN8R8X7_9CNID</name>
<organism evidence="4 5">
    <name type="scientific">Porites lobata</name>
    <dbReference type="NCBI Taxonomy" id="104759"/>
    <lineage>
        <taxon>Eukaryota</taxon>
        <taxon>Metazoa</taxon>
        <taxon>Cnidaria</taxon>
        <taxon>Anthozoa</taxon>
        <taxon>Hexacorallia</taxon>
        <taxon>Scleractinia</taxon>
        <taxon>Fungiina</taxon>
        <taxon>Poritidae</taxon>
        <taxon>Porites</taxon>
    </lineage>
</organism>
<feature type="transmembrane region" description="Helical" evidence="2">
    <location>
        <begin position="373"/>
        <end position="395"/>
    </location>
</feature>
<reference evidence="4 5" key="1">
    <citation type="submission" date="2022-05" db="EMBL/GenBank/DDBJ databases">
        <authorList>
            <consortium name="Genoscope - CEA"/>
            <person name="William W."/>
        </authorList>
    </citation>
    <scope>NUCLEOTIDE SEQUENCE [LARGE SCALE GENOMIC DNA]</scope>
</reference>
<dbReference type="PANTHER" id="PTHR11360:SF251">
    <property type="entry name" value="MAJOR FACILITATOR SUPERFAMILY (MFS) PROFILE DOMAIN-CONTAINING PROTEIN"/>
    <property type="match status" value="1"/>
</dbReference>
<dbReference type="InterPro" id="IPR036259">
    <property type="entry name" value="MFS_trans_sf"/>
</dbReference>
<feature type="transmembrane region" description="Helical" evidence="2">
    <location>
        <begin position="109"/>
        <end position="128"/>
    </location>
</feature>
<dbReference type="InterPro" id="IPR050327">
    <property type="entry name" value="Proton-linked_MCT"/>
</dbReference>
<sequence>RFTKLDYTLLPTILTESSMGTAKASRFCGNVSSYSQDSVWSWFICLCSSICMMLTLGFSFALGVLFPVLMNSFNENRERTAWVSSIVVGFLCVFGPVMGAFLNKFGIRIATILGCLLCSAALAAGSFAKSLNLLYISFSCSFGMGISLIYVTVTIVASHYFEKRRSVALGIMTAGQGLGTMILGPTLQALVDMFDWRNTFRVFAGVLALASLTGFFMHKGTSSPVEKGQVPSGKFSFNLSLFKNPTFLMLIIMAGVYTFSRMVPYVHLIKYCDDLGISANKSSTLYLFIGIFATLGRFGAGFLCTFTQVKPRTLFQVVCFTLGASTMLLTVLKTYGALVAYAIVFSLSDGLMVTSYIIEFLNSVEESKKSSALGYSMLVGGAGAMASPPLSGFMADRFGNYTSAFLMGGGVGVIASLMPFLLLCLQQKSKKSCESEIMPLDIIECEDVAEEDLTVQQDETKLVNGSVNSSAVARKNYERSASFVMAMKSPV</sequence>
<keyword evidence="2" id="KW-0812">Transmembrane</keyword>
<feature type="transmembrane region" description="Helical" evidence="2">
    <location>
        <begin position="401"/>
        <end position="425"/>
    </location>
</feature>